<keyword evidence="9" id="KW-0472">Membrane</keyword>
<evidence type="ECO:0000256" key="6">
    <source>
        <dbReference type="ARBA" id="ARBA00022801"/>
    </source>
</evidence>
<evidence type="ECO:0000313" key="11">
    <source>
        <dbReference type="Proteomes" id="UP000823617"/>
    </source>
</evidence>
<feature type="binding site" evidence="8">
    <location>
        <position position="51"/>
    </location>
    <ligand>
        <name>Zn(2+)</name>
        <dbReference type="ChEBI" id="CHEBI:29105"/>
        <label>2</label>
        <note>catalytic</note>
    </ligand>
</feature>
<keyword evidence="9" id="KW-1133">Transmembrane helix</keyword>
<feature type="binding site" evidence="8">
    <location>
        <position position="216"/>
    </location>
    <ligand>
        <name>Zn(2+)</name>
        <dbReference type="ChEBI" id="CHEBI:29105"/>
        <label>2</label>
        <note>catalytic</note>
    </ligand>
</feature>
<dbReference type="SUPFAM" id="SSF56281">
    <property type="entry name" value="Metallo-hydrolase/oxidoreductase"/>
    <property type="match status" value="1"/>
</dbReference>
<dbReference type="InterPro" id="IPR013471">
    <property type="entry name" value="RNase_Z/BN"/>
</dbReference>
<evidence type="ECO:0000256" key="1">
    <source>
        <dbReference type="ARBA" id="ARBA00011738"/>
    </source>
</evidence>
<keyword evidence="6 8" id="KW-0378">Hydrolase</keyword>
<dbReference type="Gene3D" id="3.60.15.10">
    <property type="entry name" value="Ribonuclease Z/Hydroxyacylglutathione hydrolase-like"/>
    <property type="match status" value="1"/>
</dbReference>
<dbReference type="InterPro" id="IPR036866">
    <property type="entry name" value="RibonucZ/Hydroxyglut_hydro"/>
</dbReference>
<dbReference type="PANTHER" id="PTHR46018:SF2">
    <property type="entry name" value="ZINC PHOSPHODIESTERASE ELAC PROTEIN 1"/>
    <property type="match status" value="1"/>
</dbReference>
<keyword evidence="2 8" id="KW-0819">tRNA processing</keyword>
<reference evidence="10" key="2">
    <citation type="journal article" date="2021" name="PeerJ">
        <title>Extensive microbial diversity within the chicken gut microbiome revealed by metagenomics and culture.</title>
        <authorList>
            <person name="Gilroy R."/>
            <person name="Ravi A."/>
            <person name="Getino M."/>
            <person name="Pursley I."/>
            <person name="Horton D.L."/>
            <person name="Alikhan N.F."/>
            <person name="Baker D."/>
            <person name="Gharbi K."/>
            <person name="Hall N."/>
            <person name="Watson M."/>
            <person name="Adriaenssens E.M."/>
            <person name="Foster-Nyarko E."/>
            <person name="Jarju S."/>
            <person name="Secka A."/>
            <person name="Antonio M."/>
            <person name="Oren A."/>
            <person name="Chaudhuri R.R."/>
            <person name="La Ragione R."/>
            <person name="Hildebrand F."/>
            <person name="Pallen M.J."/>
        </authorList>
    </citation>
    <scope>NUCLEOTIDE SEQUENCE</scope>
    <source>
        <strain evidence="10">B1-3475</strain>
    </source>
</reference>
<dbReference type="GO" id="GO:0008270">
    <property type="term" value="F:zinc ion binding"/>
    <property type="evidence" value="ECO:0007669"/>
    <property type="project" value="UniProtKB-UniRule"/>
</dbReference>
<evidence type="ECO:0000313" key="10">
    <source>
        <dbReference type="EMBL" id="MBO8455776.1"/>
    </source>
</evidence>
<feature type="binding site" evidence="8">
    <location>
        <position position="126"/>
    </location>
    <ligand>
        <name>Zn(2+)</name>
        <dbReference type="ChEBI" id="CHEBI:29105"/>
        <label>1</label>
        <note>catalytic</note>
    </ligand>
</feature>
<evidence type="ECO:0000256" key="7">
    <source>
        <dbReference type="ARBA" id="ARBA00022833"/>
    </source>
</evidence>
<proteinExistence type="inferred from homology"/>
<keyword evidence="7 8" id="KW-0862">Zinc</keyword>
<dbReference type="AlphaFoldDB" id="A0A9D9N030"/>
<keyword evidence="4 8" id="KW-0479">Metal-binding</keyword>
<dbReference type="GO" id="GO:0042781">
    <property type="term" value="F:3'-tRNA processing endoribonuclease activity"/>
    <property type="evidence" value="ECO:0007669"/>
    <property type="project" value="UniProtKB-UniRule"/>
</dbReference>
<sequence>MKRYPSAQVLDVRGRLFLFDCGEGAQMQMRRMGIPYLRISVICISHIHGDHIFGIFGLLSTMSMLGRTAHLDIFAPRAFGPILKFYLSYFGEGSKFEIEHHVLSMKSPEKVWESRHLELEAFPLNHRIETYGFILREKEPMFNVRKDAIERYGLTIAEIAALKRGADVVRPAGEDVSPGIGNGFRRFSGGPEPLVIRCSEAAYRPFIPRSYAYCSDTAPFPELPDWVRGVSLLYHEATFTDELSDIAEKTSHSTARQAAECASAAGACRLLIGHYSSRFTDTSVFLKEAKEVFPATILANEGDVIEIPLEKMIP</sequence>
<evidence type="ECO:0000256" key="9">
    <source>
        <dbReference type="SAM" id="Phobius"/>
    </source>
</evidence>
<feature type="binding site" evidence="8">
    <location>
        <position position="50"/>
    </location>
    <ligand>
        <name>Zn(2+)</name>
        <dbReference type="ChEBI" id="CHEBI:29105"/>
        <label>2</label>
        <note>catalytic</note>
    </ligand>
</feature>
<protein>
    <recommendedName>
        <fullName evidence="8">Ribonuclease Z</fullName>
        <shortName evidence="8">RNase Z</shortName>
        <ecNumber evidence="8">3.1.26.11</ecNumber>
    </recommendedName>
    <alternativeName>
        <fullName evidence="8">tRNA 3 endonuclease</fullName>
    </alternativeName>
    <alternativeName>
        <fullName evidence="8">tRNase Z</fullName>
    </alternativeName>
</protein>
<keyword evidence="5 8" id="KW-0255">Endonuclease</keyword>
<feature type="active site" description="Proton acceptor" evidence="8">
    <location>
        <position position="50"/>
    </location>
</feature>
<reference evidence="10" key="1">
    <citation type="submission" date="2020-10" db="EMBL/GenBank/DDBJ databases">
        <authorList>
            <person name="Gilroy R."/>
        </authorList>
    </citation>
    <scope>NUCLEOTIDE SEQUENCE</scope>
    <source>
        <strain evidence="10">B1-3475</strain>
    </source>
</reference>
<feature type="binding site" evidence="8">
    <location>
        <position position="216"/>
    </location>
    <ligand>
        <name>Zn(2+)</name>
        <dbReference type="ChEBI" id="CHEBI:29105"/>
        <label>1</label>
        <note>catalytic</note>
    </ligand>
</feature>
<comment type="function">
    <text evidence="8">Zinc phosphodiesterase, which displays some tRNA 3'-processing endonuclease activity. Probably involved in tRNA maturation, by removing a 3'-trailer from precursor tRNA.</text>
</comment>
<keyword evidence="3 8" id="KW-0540">Nuclease</keyword>
<dbReference type="Pfam" id="PF23023">
    <property type="entry name" value="Anti-Pycsar_Apyc1"/>
    <property type="match status" value="1"/>
</dbReference>
<feature type="binding site" evidence="8">
    <location>
        <position position="46"/>
    </location>
    <ligand>
        <name>Zn(2+)</name>
        <dbReference type="ChEBI" id="CHEBI:29105"/>
        <label>1</label>
        <note>catalytic</note>
    </ligand>
</feature>
<dbReference type="EC" id="3.1.26.11" evidence="8"/>
<evidence type="ECO:0000256" key="2">
    <source>
        <dbReference type="ARBA" id="ARBA00022694"/>
    </source>
</evidence>
<evidence type="ECO:0000256" key="5">
    <source>
        <dbReference type="ARBA" id="ARBA00022759"/>
    </source>
</evidence>
<dbReference type="CDD" id="cd07717">
    <property type="entry name" value="RNaseZ_ZiPD-like_MBL-fold"/>
    <property type="match status" value="1"/>
</dbReference>
<accession>A0A9D9N030</accession>
<dbReference type="Proteomes" id="UP000823617">
    <property type="component" value="Unassembled WGS sequence"/>
</dbReference>
<feature type="binding site" evidence="8">
    <location>
        <position position="48"/>
    </location>
    <ligand>
        <name>Zn(2+)</name>
        <dbReference type="ChEBI" id="CHEBI:29105"/>
        <label>1</label>
        <note>catalytic</note>
    </ligand>
</feature>
<comment type="catalytic activity">
    <reaction evidence="8">
        <text>Endonucleolytic cleavage of RNA, removing extra 3' nucleotides from tRNA precursor, generating 3' termini of tRNAs. A 3'-hydroxy group is left at the tRNA terminus and a 5'-phosphoryl group is left at the trailer molecule.</text>
        <dbReference type="EC" id="3.1.26.11"/>
    </reaction>
</comment>
<organism evidence="10 11">
    <name type="scientific">Candidatus Cryptobacteroides intestinigallinarum</name>
    <dbReference type="NCBI Taxonomy" id="2840767"/>
    <lineage>
        <taxon>Bacteria</taxon>
        <taxon>Pseudomonadati</taxon>
        <taxon>Bacteroidota</taxon>
        <taxon>Bacteroidia</taxon>
        <taxon>Bacteroidales</taxon>
        <taxon>Candidatus Cryptobacteroides</taxon>
    </lineage>
</organism>
<evidence type="ECO:0000256" key="3">
    <source>
        <dbReference type="ARBA" id="ARBA00022722"/>
    </source>
</evidence>
<name>A0A9D9N030_9BACT</name>
<feature type="binding site" evidence="8">
    <location>
        <position position="274"/>
    </location>
    <ligand>
        <name>Zn(2+)</name>
        <dbReference type="ChEBI" id="CHEBI:29105"/>
        <label>2</label>
        <note>catalytic</note>
    </ligand>
</feature>
<dbReference type="EMBL" id="JADIMK010000053">
    <property type="protein sequence ID" value="MBO8455776.1"/>
    <property type="molecule type" value="Genomic_DNA"/>
</dbReference>
<comment type="subunit">
    <text evidence="1 8">Homodimer.</text>
</comment>
<evidence type="ECO:0000256" key="8">
    <source>
        <dbReference type="HAMAP-Rule" id="MF_01818"/>
    </source>
</evidence>
<dbReference type="PANTHER" id="PTHR46018">
    <property type="entry name" value="ZINC PHOSPHODIESTERASE ELAC PROTEIN 1"/>
    <property type="match status" value="1"/>
</dbReference>
<keyword evidence="9" id="KW-0812">Transmembrane</keyword>
<evidence type="ECO:0000256" key="4">
    <source>
        <dbReference type="ARBA" id="ARBA00022723"/>
    </source>
</evidence>
<comment type="cofactor">
    <cofactor evidence="8">
        <name>Zn(2+)</name>
        <dbReference type="ChEBI" id="CHEBI:29105"/>
    </cofactor>
    <text evidence="8">Binds 2 Zn(2+) ions.</text>
</comment>
<gene>
    <name evidence="8" type="primary">rnz</name>
    <name evidence="10" type="ORF">IAC08_05170</name>
</gene>
<dbReference type="HAMAP" id="MF_01818">
    <property type="entry name" value="RNase_Z_BN"/>
    <property type="match status" value="1"/>
</dbReference>
<comment type="caution">
    <text evidence="10">The sequence shown here is derived from an EMBL/GenBank/DDBJ whole genome shotgun (WGS) entry which is preliminary data.</text>
</comment>
<comment type="similarity">
    <text evidence="8">Belongs to the RNase Z family.</text>
</comment>
<feature type="transmembrane region" description="Helical" evidence="9">
    <location>
        <begin position="36"/>
        <end position="59"/>
    </location>
</feature>